<feature type="domain" description="ABC transporter" evidence="14">
    <location>
        <begin position="1040"/>
        <end position="1285"/>
    </location>
</feature>
<feature type="transmembrane region" description="Helical" evidence="13">
    <location>
        <begin position="851"/>
        <end position="878"/>
    </location>
</feature>
<feature type="transmembrane region" description="Helical" evidence="13">
    <location>
        <begin position="228"/>
        <end position="249"/>
    </location>
</feature>
<dbReference type="InterPro" id="IPR017871">
    <property type="entry name" value="ABC_transporter-like_CS"/>
</dbReference>
<dbReference type="STRING" id="2880.D7FHL1"/>
<evidence type="ECO:0000256" key="10">
    <source>
        <dbReference type="ARBA" id="ARBA00023136"/>
    </source>
</evidence>
<dbReference type="Gene3D" id="3.40.50.300">
    <property type="entry name" value="P-loop containing nucleotide triphosphate hydrolases"/>
    <property type="match status" value="2"/>
</dbReference>
<dbReference type="PROSITE" id="PS50929">
    <property type="entry name" value="ABC_TM1F"/>
    <property type="match status" value="2"/>
</dbReference>
<keyword evidence="5" id="KW-0677">Repeat</keyword>
<feature type="compositionally biased region" description="Basic and acidic residues" evidence="12">
    <location>
        <begin position="684"/>
        <end position="696"/>
    </location>
</feature>
<dbReference type="Pfam" id="PF00664">
    <property type="entry name" value="ABC_membrane"/>
    <property type="match status" value="2"/>
</dbReference>
<evidence type="ECO:0000256" key="7">
    <source>
        <dbReference type="ARBA" id="ARBA00022840"/>
    </source>
</evidence>
<keyword evidence="17" id="KW-1185">Reference proteome</keyword>
<dbReference type="PANTHER" id="PTHR43394">
    <property type="entry name" value="ATP-DEPENDENT PERMEASE MDL1, MITOCHONDRIAL"/>
    <property type="match status" value="1"/>
</dbReference>
<comment type="similarity">
    <text evidence="2">Belongs to the ABC transporter superfamily. ABCB family. Multidrug resistance exporter (TC 3.A.1.201) subfamily.</text>
</comment>
<feature type="region of interest" description="Disordered" evidence="12">
    <location>
        <begin position="1"/>
        <end position="61"/>
    </location>
</feature>
<dbReference type="GO" id="GO:0090374">
    <property type="term" value="P:oligopeptide export from mitochondrion"/>
    <property type="evidence" value="ECO:0007669"/>
    <property type="project" value="TreeGrafter"/>
</dbReference>
<dbReference type="GO" id="GO:0016887">
    <property type="term" value="F:ATP hydrolysis activity"/>
    <property type="evidence" value="ECO:0007669"/>
    <property type="project" value="InterPro"/>
</dbReference>
<keyword evidence="11" id="KW-0325">Glycoprotein</keyword>
<dbReference type="GO" id="GO:0005743">
    <property type="term" value="C:mitochondrial inner membrane"/>
    <property type="evidence" value="ECO:0007669"/>
    <property type="project" value="TreeGrafter"/>
</dbReference>
<feature type="domain" description="ABC transmembrane type-1" evidence="15">
    <location>
        <begin position="716"/>
        <end position="1005"/>
    </location>
</feature>
<dbReference type="FunFam" id="3.40.50.300:FF:000205">
    <property type="entry name" value="ABC transporter B family member 4"/>
    <property type="match status" value="1"/>
</dbReference>
<dbReference type="InterPro" id="IPR003593">
    <property type="entry name" value="AAA+_ATPase"/>
</dbReference>
<feature type="transmembrane region" description="Helical" evidence="13">
    <location>
        <begin position="979"/>
        <end position="998"/>
    </location>
</feature>
<evidence type="ECO:0000256" key="8">
    <source>
        <dbReference type="ARBA" id="ARBA00022967"/>
    </source>
</evidence>
<dbReference type="SUPFAM" id="SSF90123">
    <property type="entry name" value="ABC transporter transmembrane region"/>
    <property type="match status" value="2"/>
</dbReference>
<dbReference type="FunCoup" id="D7FHL1">
    <property type="interactions" value="2"/>
</dbReference>
<dbReference type="FunFam" id="3.40.50.300:FF:000479">
    <property type="entry name" value="Multidrug resistance protein 1A"/>
    <property type="match status" value="1"/>
</dbReference>
<dbReference type="Gene3D" id="1.20.1560.10">
    <property type="entry name" value="ABC transporter type 1, transmembrane domain"/>
    <property type="match status" value="3"/>
</dbReference>
<proteinExistence type="inferred from homology"/>
<evidence type="ECO:0000259" key="15">
    <source>
        <dbReference type="PROSITE" id="PS50929"/>
    </source>
</evidence>
<feature type="compositionally biased region" description="Basic and acidic residues" evidence="12">
    <location>
        <begin position="23"/>
        <end position="34"/>
    </location>
</feature>
<dbReference type="CDD" id="cd18577">
    <property type="entry name" value="ABC_6TM_Pgp_ABCB1_D1_like"/>
    <property type="match status" value="1"/>
</dbReference>
<evidence type="ECO:0000256" key="3">
    <source>
        <dbReference type="ARBA" id="ARBA00022448"/>
    </source>
</evidence>
<comment type="subcellular location">
    <subcellularLocation>
        <location evidence="1">Membrane</location>
        <topology evidence="1">Multi-pass membrane protein</topology>
    </subcellularLocation>
</comment>
<name>D7FHL1_ECTSI</name>
<dbReference type="PROSITE" id="PS50893">
    <property type="entry name" value="ABC_TRANSPORTER_2"/>
    <property type="match status" value="2"/>
</dbReference>
<dbReference type="InterPro" id="IPR036640">
    <property type="entry name" value="ABC1_TM_sf"/>
</dbReference>
<accession>D7FHL1</accession>
<keyword evidence="7 16" id="KW-0067">ATP-binding</keyword>
<dbReference type="InterPro" id="IPR003439">
    <property type="entry name" value="ABC_transporter-like_ATP-bd"/>
</dbReference>
<evidence type="ECO:0000256" key="1">
    <source>
        <dbReference type="ARBA" id="ARBA00004141"/>
    </source>
</evidence>
<evidence type="ECO:0000256" key="12">
    <source>
        <dbReference type="SAM" id="MobiDB-lite"/>
    </source>
</evidence>
<feature type="domain" description="ABC transmembrane type-1" evidence="15">
    <location>
        <begin position="80"/>
        <end position="353"/>
    </location>
</feature>
<feature type="region of interest" description="Disordered" evidence="12">
    <location>
        <begin position="653"/>
        <end position="702"/>
    </location>
</feature>
<keyword evidence="4 13" id="KW-0812">Transmembrane</keyword>
<evidence type="ECO:0000256" key="2">
    <source>
        <dbReference type="ARBA" id="ARBA00007577"/>
    </source>
</evidence>
<dbReference type="OrthoDB" id="6500128at2759"/>
<keyword evidence="9 13" id="KW-1133">Transmembrane helix</keyword>
<dbReference type="Pfam" id="PF00005">
    <property type="entry name" value="ABC_tran"/>
    <property type="match status" value="2"/>
</dbReference>
<dbReference type="PANTHER" id="PTHR43394:SF27">
    <property type="entry name" value="ATP-DEPENDENT TRANSLOCASE ABCB1-LIKE"/>
    <property type="match status" value="1"/>
</dbReference>
<sequence>MATLVPQDESSQDALLPKAGLPDAKDTTDAESKKMMANTVAKPDPSTEKKGDKPKEEPKPQVPFSKLFTFADQRDMLFMFIGTIAACVQACTMPLFMTTFGDTLDGLGQPTEDGEVSSVAETVQKFVVLFGVIGVLSGVSGFAMVSLWSIAGECQALRMRREYVKCILKQDIGWFDEHPAGQLPTAVTANMAKVQDGLGRKIGDSILNGLGGIALLITAMVVNWQLGLIMLGCVPLIGVTVAIVTQLMSSTTQVLSGIRTVASLGSEEIELKRYSTHLDGAYAAGVKEGVSTGLGNGALFMAFYSSYGLAFWFGTKQVADGGGRTGGEVLSSIFAVLMGAMMLGQTAPGITAVGIARGAAVEVFETLERTPPIDSSSKDGLKPDKVEGKVVFHTVGFSYPARPNDVVYNSLSLEVAVGKTLALVGPSGGGKSTVTKLLLRFYDPTSGSVSLDGTDIKSLNVAWYRQQIGYVGQEPVLFAGTIGLNIANGKHGAATQDEIVAAAKAANAHDFIESFPDGYNTGVGEGGFQLSGGQKQRIAIARAIIKDPAILLLDEATSALDSESEKVVQAALDQLHKDKPRTTVTIAHRLSTIQGADKIAVIDKGVVELGTHSELLALNGVYHTLCSSQTGGTTEGLAGGDNAMELRTSNENIASESGAGDVKSGSPKDATPGGAPMDGSSGADKQKSKEEQEEKLPAPASGRMWALNKGDWPWLLMGFVGAVVAGGCAPSEGVFLAQGQSNLYLEDTEQMRKIGNRWALGFVGLGFLNLVGNMALSTGFTVSGERLTRTLRYMAFEAMVRHDIAWFDEESSAVGVLTTRLEAEASMVRKATGGNVAHATQLMMTLTVGTLIGLAFAWQIGLLAIATIPLIAVAGIVQMAMMTGGYGDNDGLDGGGKAAGLLSSALQGMSTVAAFNMQERLAAEYKQASEGSLDARRKRGLIAGAAFGYSQGITFWVFALMFYVGAIMVDNGQVEYGDFFTAMFAVIFGAFGVGQITGDFKDAGKGQQAAAKIFRLTDEPLNIDPLSEKGARPSETKGALEFKNIFFNYPCRPNMQIYGSDKYPQGFCLNVAAGETVALVGPSGGGKSTCMGLLLRFYEPSKGSVTIDGRDITEVNVTWLRSQIGYVGQEPVLFQGTIRENIAKGDPSASDERIQEAAKAANAHDFILRDFQGGYEAEVGEKSALLSGGQKQRIAIARAILRNPPILLLDEATSALDNESEKVVQEALDQLQAKQKRTTLTVAHRLTTIRNSDKIAVLNGGGVQELGTHDELLALKGLYSTLWNQQKSKPAGGGA</sequence>
<evidence type="ECO:0000256" key="11">
    <source>
        <dbReference type="ARBA" id="ARBA00023180"/>
    </source>
</evidence>
<keyword evidence="6" id="KW-0547">Nucleotide-binding</keyword>
<evidence type="ECO:0000313" key="16">
    <source>
        <dbReference type="EMBL" id="CBJ28568.1"/>
    </source>
</evidence>
<keyword evidence="8" id="KW-1278">Translocase</keyword>
<feature type="transmembrane region" description="Helical" evidence="13">
    <location>
        <begin position="126"/>
        <end position="151"/>
    </location>
</feature>
<keyword evidence="3" id="KW-0813">Transport</keyword>
<feature type="transmembrane region" description="Helical" evidence="13">
    <location>
        <begin position="941"/>
        <end position="967"/>
    </location>
</feature>
<organism evidence="16 17">
    <name type="scientific">Ectocarpus siliculosus</name>
    <name type="common">Brown alga</name>
    <name type="synonym">Conferva siliculosa</name>
    <dbReference type="NCBI Taxonomy" id="2880"/>
    <lineage>
        <taxon>Eukaryota</taxon>
        <taxon>Sar</taxon>
        <taxon>Stramenopiles</taxon>
        <taxon>Ochrophyta</taxon>
        <taxon>PX clade</taxon>
        <taxon>Phaeophyceae</taxon>
        <taxon>Ectocarpales</taxon>
        <taxon>Ectocarpaceae</taxon>
        <taxon>Ectocarpus</taxon>
    </lineage>
</organism>
<dbReference type="eggNOG" id="KOG0055">
    <property type="taxonomic scope" value="Eukaryota"/>
</dbReference>
<feature type="compositionally biased region" description="Basic and acidic residues" evidence="12">
    <location>
        <begin position="45"/>
        <end position="59"/>
    </location>
</feature>
<dbReference type="GO" id="GO:0015421">
    <property type="term" value="F:ABC-type oligopeptide transporter activity"/>
    <property type="evidence" value="ECO:0007669"/>
    <property type="project" value="TreeGrafter"/>
</dbReference>
<evidence type="ECO:0000259" key="14">
    <source>
        <dbReference type="PROSITE" id="PS50893"/>
    </source>
</evidence>
<evidence type="ECO:0000256" key="6">
    <source>
        <dbReference type="ARBA" id="ARBA00022741"/>
    </source>
</evidence>
<dbReference type="Proteomes" id="UP000002630">
    <property type="component" value="Linkage Group LG25"/>
</dbReference>
<dbReference type="EMBL" id="FN647779">
    <property type="protein sequence ID" value="CBJ28568.1"/>
    <property type="molecule type" value="Genomic_DNA"/>
</dbReference>
<gene>
    <name evidence="16" type="ORF">Esi_0109_0017</name>
</gene>
<evidence type="ECO:0000256" key="4">
    <source>
        <dbReference type="ARBA" id="ARBA00022692"/>
    </source>
</evidence>
<dbReference type="CDD" id="cd03249">
    <property type="entry name" value="ABC_MTABC3_MDL1_MDL2"/>
    <property type="match status" value="2"/>
</dbReference>
<dbReference type="GO" id="GO:0005524">
    <property type="term" value="F:ATP binding"/>
    <property type="evidence" value="ECO:0007669"/>
    <property type="project" value="UniProtKB-KW"/>
</dbReference>
<feature type="transmembrane region" description="Helical" evidence="13">
    <location>
        <begin position="714"/>
        <end position="738"/>
    </location>
</feature>
<reference evidence="16 17" key="1">
    <citation type="journal article" date="2010" name="Nature">
        <title>The Ectocarpus genome and the independent evolution of multicellularity in brown algae.</title>
        <authorList>
            <person name="Cock J.M."/>
            <person name="Sterck L."/>
            <person name="Rouze P."/>
            <person name="Scornet D."/>
            <person name="Allen A.E."/>
            <person name="Amoutzias G."/>
            <person name="Anthouard V."/>
            <person name="Artiguenave F."/>
            <person name="Aury J.M."/>
            <person name="Badger J.H."/>
            <person name="Beszteri B."/>
            <person name="Billiau K."/>
            <person name="Bonnet E."/>
            <person name="Bothwell J.H."/>
            <person name="Bowler C."/>
            <person name="Boyen C."/>
            <person name="Brownlee C."/>
            <person name="Carrano C.J."/>
            <person name="Charrier B."/>
            <person name="Cho G.Y."/>
            <person name="Coelho S.M."/>
            <person name="Collen J."/>
            <person name="Corre E."/>
            <person name="Da Silva C."/>
            <person name="Delage L."/>
            <person name="Delaroque N."/>
            <person name="Dittami S.M."/>
            <person name="Doulbeau S."/>
            <person name="Elias M."/>
            <person name="Farnham G."/>
            <person name="Gachon C.M."/>
            <person name="Gschloessl B."/>
            <person name="Heesch S."/>
            <person name="Jabbari K."/>
            <person name="Jubin C."/>
            <person name="Kawai H."/>
            <person name="Kimura K."/>
            <person name="Kloareg B."/>
            <person name="Kupper F.C."/>
            <person name="Lang D."/>
            <person name="Le Bail A."/>
            <person name="Leblanc C."/>
            <person name="Lerouge P."/>
            <person name="Lohr M."/>
            <person name="Lopez P.J."/>
            <person name="Martens C."/>
            <person name="Maumus F."/>
            <person name="Michel G."/>
            <person name="Miranda-Saavedra D."/>
            <person name="Morales J."/>
            <person name="Moreau H."/>
            <person name="Motomura T."/>
            <person name="Nagasato C."/>
            <person name="Napoli C.A."/>
            <person name="Nelson D.R."/>
            <person name="Nyvall-Collen P."/>
            <person name="Peters A.F."/>
            <person name="Pommier C."/>
            <person name="Potin P."/>
            <person name="Poulain J."/>
            <person name="Quesneville H."/>
            <person name="Read B."/>
            <person name="Rensing S.A."/>
            <person name="Ritter A."/>
            <person name="Rousvoal S."/>
            <person name="Samanta M."/>
            <person name="Samson G."/>
            <person name="Schroeder D.C."/>
            <person name="Segurens B."/>
            <person name="Strittmatter M."/>
            <person name="Tonon T."/>
            <person name="Tregear J.W."/>
            <person name="Valentin K."/>
            <person name="von Dassow P."/>
            <person name="Yamagishi T."/>
            <person name="Van de Peer Y."/>
            <person name="Wincker P."/>
        </authorList>
    </citation>
    <scope>NUCLEOTIDE SEQUENCE [LARGE SCALE GENOMIC DNA]</scope>
    <source>
        <strain evidence="17">Ec32 / CCAP1310/4</strain>
    </source>
</reference>
<evidence type="ECO:0000256" key="13">
    <source>
        <dbReference type="SAM" id="Phobius"/>
    </source>
</evidence>
<dbReference type="OMA" id="NYDNHKQ"/>
<dbReference type="InParanoid" id="D7FHL1"/>
<protein>
    <submittedName>
        <fullName evidence="16">ATP-binding cassette, sub-family B (MDR/TAP), member 1A</fullName>
    </submittedName>
</protein>
<dbReference type="SUPFAM" id="SSF52540">
    <property type="entry name" value="P-loop containing nucleoside triphosphate hydrolases"/>
    <property type="match status" value="2"/>
</dbReference>
<evidence type="ECO:0000313" key="17">
    <source>
        <dbReference type="Proteomes" id="UP000002630"/>
    </source>
</evidence>
<evidence type="ECO:0000256" key="9">
    <source>
        <dbReference type="ARBA" id="ARBA00022989"/>
    </source>
</evidence>
<dbReference type="CDD" id="cd18578">
    <property type="entry name" value="ABC_6TM_Pgp_ABCB1_D2_like"/>
    <property type="match status" value="1"/>
</dbReference>
<dbReference type="SMART" id="SM00382">
    <property type="entry name" value="AAA"/>
    <property type="match status" value="2"/>
</dbReference>
<evidence type="ECO:0000256" key="5">
    <source>
        <dbReference type="ARBA" id="ARBA00022737"/>
    </source>
</evidence>
<feature type="transmembrane region" description="Helical" evidence="13">
    <location>
        <begin position="76"/>
        <end position="97"/>
    </location>
</feature>
<dbReference type="PROSITE" id="PS00211">
    <property type="entry name" value="ABC_TRANSPORTER_1"/>
    <property type="match status" value="2"/>
</dbReference>
<dbReference type="InterPro" id="IPR027417">
    <property type="entry name" value="P-loop_NTPase"/>
</dbReference>
<feature type="transmembrane region" description="Helical" evidence="13">
    <location>
        <begin position="758"/>
        <end position="782"/>
    </location>
</feature>
<dbReference type="InterPro" id="IPR011527">
    <property type="entry name" value="ABC1_TM_dom"/>
</dbReference>
<feature type="domain" description="ABC transporter" evidence="14">
    <location>
        <begin position="390"/>
        <end position="629"/>
    </location>
</feature>
<dbReference type="InterPro" id="IPR039421">
    <property type="entry name" value="Type_1_exporter"/>
</dbReference>
<keyword evidence="10 13" id="KW-0472">Membrane</keyword>
<dbReference type="EMBL" id="FN649750">
    <property type="protein sequence ID" value="CBJ28568.1"/>
    <property type="molecule type" value="Genomic_DNA"/>
</dbReference>